<feature type="compositionally biased region" description="Basic and acidic residues" evidence="1">
    <location>
        <begin position="223"/>
        <end position="241"/>
    </location>
</feature>
<evidence type="ECO:0000313" key="2">
    <source>
        <dbReference type="EMBL" id="VVE03363.1"/>
    </source>
</evidence>
<dbReference type="EMBL" id="CABPRY010000004">
    <property type="protein sequence ID" value="VVE03363.1"/>
    <property type="molecule type" value="Genomic_DNA"/>
</dbReference>
<feature type="region of interest" description="Disordered" evidence="1">
    <location>
        <begin position="117"/>
        <end position="138"/>
    </location>
</feature>
<feature type="compositionally biased region" description="Basic residues" evidence="1">
    <location>
        <begin position="173"/>
        <end position="187"/>
    </location>
</feature>
<sequence>MAPQRLLDPGGPGACRACVDARARATAFASRLLVYRHAWRWQDDALAHSGQGAQLRDGHHGRAVRRVQGLPGDRRRALRRLRGNGRGIESRRRRNDVAAGKGRLRASGCALQGLHDRRSAHADGARVQRDAQDAGRAARARQIHPGDDRFAEDSGHCALALPAIQSQADAGRAHRVAPHDHSRRGRHRERDAGIASARQGGGRQHARRLVAHRSGHRLCCGTADRDGRTRHARGHRSERARASARRPQRRIAHRPAGRCRRNGRAQFLVCGGIAGSRQLAAQDCPGAIRPPGRVGRMAGSGGRATSGAGVVA</sequence>
<dbReference type="Proteomes" id="UP000396788">
    <property type="component" value="Unassembled WGS sequence"/>
</dbReference>
<feature type="region of interest" description="Disordered" evidence="1">
    <location>
        <begin position="220"/>
        <end position="257"/>
    </location>
</feature>
<evidence type="ECO:0000256" key="1">
    <source>
        <dbReference type="SAM" id="MobiDB-lite"/>
    </source>
</evidence>
<protein>
    <submittedName>
        <fullName evidence="2">Uncharacterized protein</fullName>
    </submittedName>
</protein>
<feature type="region of interest" description="Disordered" evidence="1">
    <location>
        <begin position="82"/>
        <end position="102"/>
    </location>
</feature>
<evidence type="ECO:0000313" key="3">
    <source>
        <dbReference type="Proteomes" id="UP000396788"/>
    </source>
</evidence>
<feature type="compositionally biased region" description="Basic residues" evidence="1">
    <location>
        <begin position="242"/>
        <end position="257"/>
    </location>
</feature>
<feature type="region of interest" description="Disordered" evidence="1">
    <location>
        <begin position="291"/>
        <end position="312"/>
    </location>
</feature>
<proteinExistence type="predicted"/>
<dbReference type="AlphaFoldDB" id="A0A5E4UUY4"/>
<name>A0A5E4UUY4_9BURK</name>
<feature type="region of interest" description="Disordered" evidence="1">
    <location>
        <begin position="168"/>
        <end position="205"/>
    </location>
</feature>
<feature type="compositionally biased region" description="Basic and acidic residues" evidence="1">
    <location>
        <begin position="117"/>
        <end position="133"/>
    </location>
</feature>
<organism evidence="2 3">
    <name type="scientific">Pandoraea cepalis</name>
    <dbReference type="NCBI Taxonomy" id="2508294"/>
    <lineage>
        <taxon>Bacteria</taxon>
        <taxon>Pseudomonadati</taxon>
        <taxon>Pseudomonadota</taxon>
        <taxon>Betaproteobacteria</taxon>
        <taxon>Burkholderiales</taxon>
        <taxon>Burkholderiaceae</taxon>
        <taxon>Pandoraea</taxon>
    </lineage>
</organism>
<accession>A0A5E4UUY4</accession>
<reference evidence="2 3" key="1">
    <citation type="submission" date="2019-08" db="EMBL/GenBank/DDBJ databases">
        <authorList>
            <person name="Peeters C."/>
        </authorList>
    </citation>
    <scope>NUCLEOTIDE SEQUENCE [LARGE SCALE GENOMIC DNA]</scope>
    <source>
        <strain evidence="2 3">LMG 31107</strain>
    </source>
</reference>
<gene>
    <name evidence="2" type="ORF">PCE31107_02258</name>
</gene>